<dbReference type="InterPro" id="IPR007505">
    <property type="entry name" value="PDDEXK_7"/>
</dbReference>
<reference evidence="2 3" key="1">
    <citation type="submission" date="2015-09" db="EMBL/GenBank/DDBJ databases">
        <authorList>
            <consortium name="Pathogen Informatics"/>
        </authorList>
    </citation>
    <scope>NUCLEOTIDE SEQUENCE [LARGE SCALE GENOMIC DNA]</scope>
    <source>
        <strain evidence="2 3">2789STDY5608835</strain>
    </source>
</reference>
<dbReference type="Proteomes" id="UP000095395">
    <property type="component" value="Unassembled WGS sequence"/>
</dbReference>
<gene>
    <name evidence="2" type="ORF">ERS852392_01537</name>
</gene>
<protein>
    <submittedName>
        <fullName evidence="2">Domain of uncharacterized function (DUF2357)</fullName>
    </submittedName>
</protein>
<dbReference type="AlphaFoldDB" id="A0A174AAX7"/>
<evidence type="ECO:0000313" key="2">
    <source>
        <dbReference type="EMBL" id="CUN85771.1"/>
    </source>
</evidence>
<feature type="domain" description="DUF2357" evidence="1">
    <location>
        <begin position="100"/>
        <end position="342"/>
    </location>
</feature>
<name>A0A174AAX7_9FIRM</name>
<evidence type="ECO:0000259" key="1">
    <source>
        <dbReference type="Pfam" id="PF09823"/>
    </source>
</evidence>
<dbReference type="Pfam" id="PF04411">
    <property type="entry name" value="PDDEXK_7"/>
    <property type="match status" value="1"/>
</dbReference>
<dbReference type="RefSeq" id="WP_055301939.1">
    <property type="nucleotide sequence ID" value="NZ_CYYR01000009.1"/>
</dbReference>
<evidence type="ECO:0000313" key="3">
    <source>
        <dbReference type="Proteomes" id="UP000095395"/>
    </source>
</evidence>
<accession>A0A174AAX7</accession>
<organism evidence="2 3">
    <name type="scientific">Roseburia inulinivorans</name>
    <dbReference type="NCBI Taxonomy" id="360807"/>
    <lineage>
        <taxon>Bacteria</taxon>
        <taxon>Bacillati</taxon>
        <taxon>Bacillota</taxon>
        <taxon>Clostridia</taxon>
        <taxon>Lachnospirales</taxon>
        <taxon>Lachnospiraceae</taxon>
        <taxon>Roseburia</taxon>
    </lineage>
</organism>
<dbReference type="EMBL" id="CYYR01000009">
    <property type="protein sequence ID" value="CUN85771.1"/>
    <property type="molecule type" value="Genomic_DNA"/>
</dbReference>
<dbReference type="Pfam" id="PF09823">
    <property type="entry name" value="DUF2357"/>
    <property type="match status" value="1"/>
</dbReference>
<sequence length="592" mass="69099">MADRMIKSFCWKADGRILFKIESIYHHLEDDSRQEIIGTENGIIEINCSDESDMFFSSDNMTLQLIDNTPYWVSFSSEESLFDSKSLQHLISNSGIDGRGIFNSQNYVGDLDIGITDFVVTVKSKKINYDQDFAFLRNEISAFCSDLLSRSSSYYTEHFSKGTSEHTEKLNYSEIAYLRDALSPEKLPHWIDYFLTHAEHSYETHRKNVNLSETDEVESDRYLDALQTGNLFRTTKVVGNAGRLGYAPIEVNVDVLETSYDTKENQFVKFFVFYIRDFLTECFEMVSQDNSKLKNELVKMCRILEEKTEHPFWNRISNIDSIPFNSQVLQKKYPYNLIFQTYNEMQLSSEVSMGEADKSYAVGQKDAPMLYQYWVFITLFNHLREKYHDRYITNDWISYDGKNLTFTLIEGRKSFAKFEVNENTELHLLYNKTYNKSHSIWQGRSYSHELKPDISLELFHKGNLVAIIHFDAKYRLPINGSDKPDDINKMHAYKDGIMGTVGAYALCLADHEVIYKEEERGFNSDELFPSVGAFPLTLNPETLNQQISSIQRVVDSFCKLEIRSDTNEFYKDRMQRYYALLRNMMKVEKTDD</sequence>
<proteinExistence type="predicted"/>
<dbReference type="InterPro" id="IPR018633">
    <property type="entry name" value="DUF2357"/>
</dbReference>